<name>A0A146F7U7_ASPKA</name>
<dbReference type="GeneID" id="64965596"/>
<dbReference type="OrthoDB" id="4472639at2759"/>
<proteinExistence type="predicted"/>
<organism evidence="2 3">
    <name type="scientific">Aspergillus kawachii</name>
    <name type="common">White koji mold</name>
    <name type="synonym">Aspergillus awamori var. kawachi</name>
    <dbReference type="NCBI Taxonomy" id="1069201"/>
    <lineage>
        <taxon>Eukaryota</taxon>
        <taxon>Fungi</taxon>
        <taxon>Dikarya</taxon>
        <taxon>Ascomycota</taxon>
        <taxon>Pezizomycotina</taxon>
        <taxon>Eurotiomycetes</taxon>
        <taxon>Eurotiomycetidae</taxon>
        <taxon>Eurotiales</taxon>
        <taxon>Aspergillaceae</taxon>
        <taxon>Aspergillus</taxon>
        <taxon>Aspergillus subgen. Circumdati</taxon>
    </lineage>
</organism>
<evidence type="ECO:0000313" key="4">
    <source>
        <dbReference type="Proteomes" id="UP000661280"/>
    </source>
</evidence>
<evidence type="ECO:0000313" key="1">
    <source>
        <dbReference type="EMBL" id="BCS04275.1"/>
    </source>
</evidence>
<reference evidence="3" key="2">
    <citation type="submission" date="2016-02" db="EMBL/GenBank/DDBJ databases">
        <title>Genome sequencing of Aspergillus luchuensis NBRC 4314.</title>
        <authorList>
            <person name="Yamada O."/>
        </authorList>
    </citation>
    <scope>NUCLEOTIDE SEQUENCE [LARGE SCALE GENOMIC DNA]</scope>
    <source>
        <strain evidence="3">RIB 2604</strain>
    </source>
</reference>
<reference evidence="1" key="4">
    <citation type="submission" date="2021-02" db="EMBL/GenBank/DDBJ databases">
        <title>Aspergillus luchuensis mut. kawachii IFO 4304 genome sequence.</title>
        <authorList>
            <person name="Mori K."/>
            <person name="Kadooka C."/>
            <person name="Goto M."/>
            <person name="Futagami T."/>
        </authorList>
    </citation>
    <scope>NUCLEOTIDE SEQUENCE</scope>
    <source>
        <strain evidence="1">IFO 4308</strain>
    </source>
</reference>
<keyword evidence="4" id="KW-1185">Reference proteome</keyword>
<dbReference type="VEuPathDB" id="FungiDB:ASPFODRAFT_212279"/>
<dbReference type="Proteomes" id="UP000075230">
    <property type="component" value="Unassembled WGS sequence"/>
</dbReference>
<dbReference type="RefSeq" id="XP_041548037.1">
    <property type="nucleotide sequence ID" value="XM_041681057.1"/>
</dbReference>
<gene>
    <name evidence="1" type="ORF">AKAW2_80076A</name>
    <name evidence="2" type="ORF">RIB2604_01500850</name>
</gene>
<dbReference type="AlphaFoldDB" id="A0A146F7U7"/>
<accession>A0A146F7U7</accession>
<dbReference type="Proteomes" id="UP000661280">
    <property type="component" value="Chromosome 8"/>
</dbReference>
<protein>
    <submittedName>
        <fullName evidence="2">Uncharacterized protein</fullName>
    </submittedName>
</protein>
<evidence type="ECO:0000313" key="3">
    <source>
        <dbReference type="Proteomes" id="UP000075230"/>
    </source>
</evidence>
<reference evidence="2 3" key="1">
    <citation type="journal article" date="2016" name="DNA Res.">
        <title>Genome sequence of Aspergillus luchuensis NBRC 4314.</title>
        <authorList>
            <person name="Yamada O."/>
            <person name="Machida M."/>
            <person name="Hosoyama A."/>
            <person name="Goto M."/>
            <person name="Takahashi T."/>
            <person name="Futagami T."/>
            <person name="Yamagata Y."/>
            <person name="Takeuchi M."/>
            <person name="Kobayashi T."/>
            <person name="Koike H."/>
            <person name="Abe K."/>
            <person name="Asai K."/>
            <person name="Arita M."/>
            <person name="Fujita N."/>
            <person name="Fukuda K."/>
            <person name="Higa K."/>
            <person name="Horikawa H."/>
            <person name="Ishikawa T."/>
            <person name="Jinno K."/>
            <person name="Kato Y."/>
            <person name="Kirimura K."/>
            <person name="Mizutani O."/>
            <person name="Nakasone K."/>
            <person name="Sano M."/>
            <person name="Shiraishi Y."/>
            <person name="Tsukahara M."/>
            <person name="Gomi K."/>
        </authorList>
    </citation>
    <scope>NUCLEOTIDE SEQUENCE [LARGE SCALE GENOMIC DNA]</scope>
    <source>
        <strain evidence="2 3">RIB 2604</strain>
    </source>
</reference>
<sequence>MEDPRPDYKAIFTQITVNLSNTLTTFGPRSPQYKCVVEMLKEFMRRVEKDINERNRRELDPDMLSTAMEFLKIGEER</sequence>
<reference evidence="1" key="3">
    <citation type="submission" date="2021-01" db="EMBL/GenBank/DDBJ databases">
        <authorList>
            <consortium name="Aspergillus luchuensis mut. kawachii IFO 4304 genome sequencing consortium"/>
            <person name="Kazuki M."/>
            <person name="Futagami T."/>
        </authorList>
    </citation>
    <scope>NUCLEOTIDE SEQUENCE</scope>
    <source>
        <strain evidence="1">IFO 4308</strain>
    </source>
</reference>
<dbReference type="KEGG" id="aluc:AKAW2_80076A"/>
<dbReference type="EMBL" id="BCWF01000015">
    <property type="protein sequence ID" value="GAT22056.1"/>
    <property type="molecule type" value="Genomic_DNA"/>
</dbReference>
<evidence type="ECO:0000313" key="2">
    <source>
        <dbReference type="EMBL" id="GAT22056.1"/>
    </source>
</evidence>
<dbReference type="EMBL" id="AP024432">
    <property type="protein sequence ID" value="BCS04275.1"/>
    <property type="molecule type" value="Genomic_DNA"/>
</dbReference>